<dbReference type="Pfam" id="PF13185">
    <property type="entry name" value="GAF_2"/>
    <property type="match status" value="1"/>
</dbReference>
<dbReference type="SUPFAM" id="SSF55781">
    <property type="entry name" value="GAF domain-like"/>
    <property type="match status" value="1"/>
</dbReference>
<evidence type="ECO:0000256" key="4">
    <source>
        <dbReference type="ARBA" id="ARBA00023163"/>
    </source>
</evidence>
<dbReference type="InterPro" id="IPR003018">
    <property type="entry name" value="GAF"/>
</dbReference>
<dbReference type="SMART" id="SM01012">
    <property type="entry name" value="ANTAR"/>
    <property type="match status" value="1"/>
</dbReference>
<dbReference type="PIRSF" id="PIRSF036625">
    <property type="entry name" value="GAF_ANTAR"/>
    <property type="match status" value="1"/>
</dbReference>
<dbReference type="Proteomes" id="UP001500621">
    <property type="component" value="Unassembled WGS sequence"/>
</dbReference>
<dbReference type="PROSITE" id="PS50921">
    <property type="entry name" value="ANTAR"/>
    <property type="match status" value="1"/>
</dbReference>
<organism evidence="6 7">
    <name type="scientific">Nocardioides nanhaiensis</name>
    <dbReference type="NCBI Taxonomy" id="1476871"/>
    <lineage>
        <taxon>Bacteria</taxon>
        <taxon>Bacillati</taxon>
        <taxon>Actinomycetota</taxon>
        <taxon>Actinomycetes</taxon>
        <taxon>Propionibacteriales</taxon>
        <taxon>Nocardioidaceae</taxon>
        <taxon>Nocardioides</taxon>
    </lineage>
</organism>
<evidence type="ECO:0000256" key="2">
    <source>
        <dbReference type="ARBA" id="ARBA00022777"/>
    </source>
</evidence>
<sequence>MADTPPSPSHARALARAAAALAEKVDPTLTTDRICDLAVELVQPCAHASISIRARRGRPQTLAASSTVAERVDAAQYELQQGPNLTAIDENRTLVLQDLAEGDWPAWTQLAQESGIRSLMCVRLIGARQQTIGAMTLYSEDTGAWDDDTFELAKLYATHAAIAMNHAQVADGLHTALASRHLIGLAQGVLMTRHQLTATQAFAVLQKYSSESNVKVSEVARDIVADLDPTYAPPT</sequence>
<keyword evidence="7" id="KW-1185">Reference proteome</keyword>
<dbReference type="Gene3D" id="1.10.10.10">
    <property type="entry name" value="Winged helix-like DNA-binding domain superfamily/Winged helix DNA-binding domain"/>
    <property type="match status" value="1"/>
</dbReference>
<evidence type="ECO:0000313" key="7">
    <source>
        <dbReference type="Proteomes" id="UP001500621"/>
    </source>
</evidence>
<dbReference type="InterPro" id="IPR029016">
    <property type="entry name" value="GAF-like_dom_sf"/>
</dbReference>
<gene>
    <name evidence="6" type="ORF">GCM10023226_06240</name>
</gene>
<keyword evidence="2" id="KW-0418">Kinase</keyword>
<dbReference type="SUPFAM" id="SSF52172">
    <property type="entry name" value="CheY-like"/>
    <property type="match status" value="1"/>
</dbReference>
<name>A0ABP8VWA6_9ACTN</name>
<dbReference type="InterPro" id="IPR011006">
    <property type="entry name" value="CheY-like_superfamily"/>
</dbReference>
<keyword evidence="1" id="KW-0808">Transferase</keyword>
<evidence type="ECO:0000313" key="6">
    <source>
        <dbReference type="EMBL" id="GAA4672243.1"/>
    </source>
</evidence>
<evidence type="ECO:0000256" key="3">
    <source>
        <dbReference type="ARBA" id="ARBA00023015"/>
    </source>
</evidence>
<dbReference type="InterPro" id="IPR036388">
    <property type="entry name" value="WH-like_DNA-bd_sf"/>
</dbReference>
<keyword evidence="4" id="KW-0804">Transcription</keyword>
<dbReference type="InterPro" id="IPR005561">
    <property type="entry name" value="ANTAR"/>
</dbReference>
<comment type="caution">
    <text evidence="6">The sequence shown here is derived from an EMBL/GenBank/DDBJ whole genome shotgun (WGS) entry which is preliminary data.</text>
</comment>
<dbReference type="SMART" id="SM00065">
    <property type="entry name" value="GAF"/>
    <property type="match status" value="1"/>
</dbReference>
<evidence type="ECO:0000256" key="1">
    <source>
        <dbReference type="ARBA" id="ARBA00022679"/>
    </source>
</evidence>
<dbReference type="EMBL" id="BAABIM010000001">
    <property type="protein sequence ID" value="GAA4672243.1"/>
    <property type="molecule type" value="Genomic_DNA"/>
</dbReference>
<proteinExistence type="predicted"/>
<feature type="domain" description="ANTAR" evidence="5">
    <location>
        <begin position="163"/>
        <end position="224"/>
    </location>
</feature>
<keyword evidence="3" id="KW-0805">Transcription regulation</keyword>
<dbReference type="RefSeq" id="WP_345262587.1">
    <property type="nucleotide sequence ID" value="NZ_BAABIM010000001.1"/>
</dbReference>
<reference evidence="7" key="1">
    <citation type="journal article" date="2019" name="Int. J. Syst. Evol. Microbiol.">
        <title>The Global Catalogue of Microorganisms (GCM) 10K type strain sequencing project: providing services to taxonomists for standard genome sequencing and annotation.</title>
        <authorList>
            <consortium name="The Broad Institute Genomics Platform"/>
            <consortium name="The Broad Institute Genome Sequencing Center for Infectious Disease"/>
            <person name="Wu L."/>
            <person name="Ma J."/>
        </authorList>
    </citation>
    <scope>NUCLEOTIDE SEQUENCE [LARGE SCALE GENOMIC DNA]</scope>
    <source>
        <strain evidence="7">JCM 18127</strain>
    </source>
</reference>
<dbReference type="Pfam" id="PF03861">
    <property type="entry name" value="ANTAR"/>
    <property type="match status" value="1"/>
</dbReference>
<dbReference type="Gene3D" id="3.30.450.40">
    <property type="match status" value="1"/>
</dbReference>
<protein>
    <submittedName>
        <fullName evidence="6">GAF and ANTAR domain-containing protein</fullName>
    </submittedName>
</protein>
<evidence type="ECO:0000259" key="5">
    <source>
        <dbReference type="PROSITE" id="PS50921"/>
    </source>
</evidence>
<accession>A0ABP8VWA6</accession>
<dbReference type="InterPro" id="IPR012074">
    <property type="entry name" value="GAF_ANTAR"/>
</dbReference>